<evidence type="ECO:0008006" key="2">
    <source>
        <dbReference type="Google" id="ProtNLM"/>
    </source>
</evidence>
<dbReference type="GO" id="GO:0005634">
    <property type="term" value="C:nucleus"/>
    <property type="evidence" value="ECO:0007669"/>
    <property type="project" value="TreeGrafter"/>
</dbReference>
<gene>
    <name evidence="1" type="ORF">NSCI0253_LOCUS45163</name>
</gene>
<dbReference type="PANTHER" id="PTHR12197:SF251">
    <property type="entry name" value="EG:BACR7C10.4 PROTEIN"/>
    <property type="match status" value="1"/>
</dbReference>
<proteinExistence type="predicted"/>
<dbReference type="Gene3D" id="2.170.270.10">
    <property type="entry name" value="SET domain"/>
    <property type="match status" value="1"/>
</dbReference>
<protein>
    <recommendedName>
        <fullName evidence="2">SET domain-containing protein</fullName>
    </recommendedName>
</protein>
<dbReference type="AlphaFoldDB" id="A0A7S1FIW3"/>
<reference evidence="1" key="1">
    <citation type="submission" date="2021-01" db="EMBL/GenBank/DDBJ databases">
        <authorList>
            <person name="Corre E."/>
            <person name="Pelletier E."/>
            <person name="Niang G."/>
            <person name="Scheremetjew M."/>
            <person name="Finn R."/>
            <person name="Kale V."/>
            <person name="Holt S."/>
            <person name="Cochrane G."/>
            <person name="Meng A."/>
            <person name="Brown T."/>
            <person name="Cohen L."/>
        </authorList>
    </citation>
    <scope>NUCLEOTIDE SEQUENCE</scope>
</reference>
<dbReference type="Gene3D" id="1.10.220.160">
    <property type="match status" value="1"/>
</dbReference>
<dbReference type="CDD" id="cd20071">
    <property type="entry name" value="SET_SMYD"/>
    <property type="match status" value="1"/>
</dbReference>
<dbReference type="SUPFAM" id="SSF82199">
    <property type="entry name" value="SET domain"/>
    <property type="match status" value="1"/>
</dbReference>
<evidence type="ECO:0000313" key="1">
    <source>
        <dbReference type="EMBL" id="CAD8870806.1"/>
    </source>
</evidence>
<name>A0A7S1FIW3_NOCSC</name>
<dbReference type="InterPro" id="IPR050869">
    <property type="entry name" value="H3K4_H4K5_MeTrfase"/>
</dbReference>
<dbReference type="EMBL" id="HBFQ01063798">
    <property type="protein sequence ID" value="CAD8870806.1"/>
    <property type="molecule type" value="Transcribed_RNA"/>
</dbReference>
<dbReference type="InterPro" id="IPR046341">
    <property type="entry name" value="SET_dom_sf"/>
</dbReference>
<organism evidence="1">
    <name type="scientific">Noctiluca scintillans</name>
    <name type="common">Sea sparkle</name>
    <name type="synonym">Red tide dinoflagellate</name>
    <dbReference type="NCBI Taxonomy" id="2966"/>
    <lineage>
        <taxon>Eukaryota</taxon>
        <taxon>Sar</taxon>
        <taxon>Alveolata</taxon>
        <taxon>Dinophyceae</taxon>
        <taxon>Noctilucales</taxon>
        <taxon>Noctilucaceae</taxon>
        <taxon>Noctiluca</taxon>
    </lineage>
</organism>
<accession>A0A7S1FIW3</accession>
<dbReference type="PANTHER" id="PTHR12197">
    <property type="entry name" value="HISTONE-LYSINE N-METHYLTRANSFERASE SMYD"/>
    <property type="match status" value="1"/>
</dbReference>
<sequence length="366" mass="39925">MEPEEVLSSGGVCRVEVDGEYAALLPEESEFEVRCSEREGRFMATSVDMPHQHHFLIEKPLIAWPLVGELCVGTSSWCELCFCGLEDVEQEDSVESSSAGRRVRRRLREHGTDALNRCADCLTTTSDSQVFFSQEVLSDWRQWQKEKSAESCVGLEAFGRCLAQVVGCAARLVARNPGTEADSALQAALTPFARFVQPPDGSSVTLKGTDATEVVAKLQSTTSFMESLVTAVGSACVDQLLSADLINSLAGALVLNTVGLEVPQRCGESLRVAGLFVLLSTMNHSCMPTAEAVCTSSVETSLWTTRSVESGKALTLTYVPPEWALHERRERLRHWFFECDCLKCAEESAIVKALGDGDSEEEAKVL</sequence>